<dbReference type="InterPro" id="IPR002645">
    <property type="entry name" value="STAS_dom"/>
</dbReference>
<dbReference type="InterPro" id="IPR003658">
    <property type="entry name" value="Anti-sigma_ant"/>
</dbReference>
<evidence type="ECO:0000313" key="4">
    <source>
        <dbReference type="EMBL" id="MFC1431508.1"/>
    </source>
</evidence>
<comment type="similarity">
    <text evidence="1 2">Belongs to the anti-sigma-factor antagonist family.</text>
</comment>
<dbReference type="EMBL" id="JBHEZY010000004">
    <property type="protein sequence ID" value="MFC1431508.1"/>
    <property type="molecule type" value="Genomic_DNA"/>
</dbReference>
<evidence type="ECO:0000313" key="5">
    <source>
        <dbReference type="Proteomes" id="UP001592530"/>
    </source>
</evidence>
<dbReference type="CDD" id="cd07043">
    <property type="entry name" value="STAS_anti-anti-sigma_factors"/>
    <property type="match status" value="1"/>
</dbReference>
<evidence type="ECO:0000256" key="1">
    <source>
        <dbReference type="ARBA" id="ARBA00009013"/>
    </source>
</evidence>
<accession>A0ABV6WZN3</accession>
<organism evidence="4 5">
    <name type="scientific">Streptacidiphilus alkalitolerans</name>
    <dbReference type="NCBI Taxonomy" id="3342712"/>
    <lineage>
        <taxon>Bacteria</taxon>
        <taxon>Bacillati</taxon>
        <taxon>Actinomycetota</taxon>
        <taxon>Actinomycetes</taxon>
        <taxon>Kitasatosporales</taxon>
        <taxon>Streptomycetaceae</taxon>
        <taxon>Streptacidiphilus</taxon>
    </lineage>
</organism>
<dbReference type="PANTHER" id="PTHR33495">
    <property type="entry name" value="ANTI-SIGMA FACTOR ANTAGONIST TM_1081-RELATED-RELATED"/>
    <property type="match status" value="1"/>
</dbReference>
<dbReference type="Pfam" id="PF13466">
    <property type="entry name" value="STAS_2"/>
    <property type="match status" value="1"/>
</dbReference>
<dbReference type="SUPFAM" id="SSF52091">
    <property type="entry name" value="SpoIIaa-like"/>
    <property type="match status" value="1"/>
</dbReference>
<gene>
    <name evidence="4" type="ORF">ACEZDB_12730</name>
</gene>
<protein>
    <recommendedName>
        <fullName evidence="2">Anti-sigma factor antagonist</fullName>
    </recommendedName>
</protein>
<dbReference type="Gene3D" id="3.30.750.24">
    <property type="entry name" value="STAS domain"/>
    <property type="match status" value="1"/>
</dbReference>
<evidence type="ECO:0000259" key="3">
    <source>
        <dbReference type="PROSITE" id="PS50801"/>
    </source>
</evidence>
<dbReference type="RefSeq" id="WP_380552172.1">
    <property type="nucleotide sequence ID" value="NZ_JBHEZY010000004.1"/>
</dbReference>
<dbReference type="PANTHER" id="PTHR33495:SF2">
    <property type="entry name" value="ANTI-SIGMA FACTOR ANTAGONIST TM_1081-RELATED"/>
    <property type="match status" value="1"/>
</dbReference>
<sequence length="108" mass="11198">MLPLTFRCLTTGAGPLVEVVGALDFETAQDFHDLLPTLALLPGQRLVLDLGAVEFFDSSGIRALLAARRLAAAGGGDLALAAVPDHIVRVLDAVGLADHFTIATAPPQ</sequence>
<evidence type="ECO:0000256" key="2">
    <source>
        <dbReference type="RuleBase" id="RU003749"/>
    </source>
</evidence>
<dbReference type="InterPro" id="IPR058548">
    <property type="entry name" value="MlaB-like_STAS"/>
</dbReference>
<dbReference type="Proteomes" id="UP001592530">
    <property type="component" value="Unassembled WGS sequence"/>
</dbReference>
<name>A0ABV6WZN3_9ACTN</name>
<comment type="caution">
    <text evidence="4">The sequence shown here is derived from an EMBL/GenBank/DDBJ whole genome shotgun (WGS) entry which is preliminary data.</text>
</comment>
<feature type="domain" description="STAS" evidence="3">
    <location>
        <begin position="16"/>
        <end position="108"/>
    </location>
</feature>
<dbReference type="NCBIfam" id="TIGR00377">
    <property type="entry name" value="ant_ant_sig"/>
    <property type="match status" value="1"/>
</dbReference>
<dbReference type="PROSITE" id="PS50801">
    <property type="entry name" value="STAS"/>
    <property type="match status" value="1"/>
</dbReference>
<reference evidence="4 5" key="1">
    <citation type="submission" date="2024-09" db="EMBL/GenBank/DDBJ databases">
        <authorList>
            <person name="Lee S.D."/>
        </authorList>
    </citation>
    <scope>NUCLEOTIDE SEQUENCE [LARGE SCALE GENOMIC DNA]</scope>
    <source>
        <strain evidence="4 5">N1-3</strain>
    </source>
</reference>
<proteinExistence type="inferred from homology"/>
<dbReference type="InterPro" id="IPR036513">
    <property type="entry name" value="STAS_dom_sf"/>
</dbReference>